<dbReference type="RefSeq" id="WP_014523235.1">
    <property type="nucleotide sequence ID" value="NC_017945.3"/>
</dbReference>
<comment type="similarity">
    <text evidence="2">Belongs to the major facilitator superfamily. EmrB family.</text>
</comment>
<dbReference type="PROSITE" id="PS50850">
    <property type="entry name" value="MFS"/>
    <property type="match status" value="1"/>
</dbReference>
<feature type="transmembrane region" description="Helical" evidence="8">
    <location>
        <begin position="38"/>
        <end position="62"/>
    </location>
</feature>
<keyword evidence="5 8" id="KW-0812">Transmembrane</keyword>
<keyword evidence="7 8" id="KW-0472">Membrane</keyword>
<feature type="transmembrane region" description="Helical" evidence="8">
    <location>
        <begin position="129"/>
        <end position="150"/>
    </location>
</feature>
<dbReference type="Gene3D" id="1.20.1720.10">
    <property type="entry name" value="Multidrug resistance protein D"/>
    <property type="match status" value="1"/>
</dbReference>
<feature type="transmembrane region" description="Helical" evidence="8">
    <location>
        <begin position="224"/>
        <end position="242"/>
    </location>
</feature>
<dbReference type="CDD" id="cd17503">
    <property type="entry name" value="MFS_LmrB_MDR_like"/>
    <property type="match status" value="1"/>
</dbReference>
<evidence type="ECO:0000256" key="2">
    <source>
        <dbReference type="ARBA" id="ARBA00008537"/>
    </source>
</evidence>
<evidence type="ECO:0000256" key="3">
    <source>
        <dbReference type="ARBA" id="ARBA00022448"/>
    </source>
</evidence>
<feature type="transmembrane region" description="Helical" evidence="8">
    <location>
        <begin position="104"/>
        <end position="123"/>
    </location>
</feature>
<gene>
    <name evidence="10" type="ORF">CP258_04550</name>
</gene>
<keyword evidence="4" id="KW-1003">Cell membrane</keyword>
<dbReference type="PRINTS" id="PR01036">
    <property type="entry name" value="TCRTETB"/>
</dbReference>
<feature type="transmembrane region" description="Helical" evidence="8">
    <location>
        <begin position="162"/>
        <end position="184"/>
    </location>
</feature>
<evidence type="ECO:0000259" key="9">
    <source>
        <dbReference type="PROSITE" id="PS50850"/>
    </source>
</evidence>
<dbReference type="Gene3D" id="1.20.1250.20">
    <property type="entry name" value="MFS general substrate transporter like domains"/>
    <property type="match status" value="1"/>
</dbReference>
<dbReference type="InterPro" id="IPR020846">
    <property type="entry name" value="MFS_dom"/>
</dbReference>
<dbReference type="PANTHER" id="PTHR42718">
    <property type="entry name" value="MAJOR FACILITATOR SUPERFAMILY MULTIDRUG TRANSPORTER MFSC"/>
    <property type="match status" value="1"/>
</dbReference>
<protein>
    <submittedName>
        <fullName evidence="10">DHA2 family efflux MFS transporter permease subunit</fullName>
    </submittedName>
</protein>
<evidence type="ECO:0000256" key="6">
    <source>
        <dbReference type="ARBA" id="ARBA00022989"/>
    </source>
</evidence>
<keyword evidence="6 8" id="KW-1133">Transmembrane helix</keyword>
<feature type="transmembrane region" description="Helical" evidence="8">
    <location>
        <begin position="460"/>
        <end position="478"/>
    </location>
</feature>
<dbReference type="NCBIfam" id="TIGR00711">
    <property type="entry name" value="efflux_EmrB"/>
    <property type="match status" value="1"/>
</dbReference>
<evidence type="ECO:0000256" key="8">
    <source>
        <dbReference type="SAM" id="Phobius"/>
    </source>
</evidence>
<evidence type="ECO:0000313" key="11">
    <source>
        <dbReference type="Proteomes" id="UP000006465"/>
    </source>
</evidence>
<feature type="transmembrane region" description="Helical" evidence="8">
    <location>
        <begin position="248"/>
        <end position="269"/>
    </location>
</feature>
<feature type="transmembrane region" description="Helical" evidence="8">
    <location>
        <begin position="290"/>
        <end position="314"/>
    </location>
</feature>
<dbReference type="Proteomes" id="UP000006465">
    <property type="component" value="Chromosome"/>
</dbReference>
<proteinExistence type="inferred from homology"/>
<name>A0AAU8PLW2_CORPS</name>
<feature type="transmembrane region" description="Helical" evidence="8">
    <location>
        <begin position="385"/>
        <end position="403"/>
    </location>
</feature>
<feature type="transmembrane region" description="Helical" evidence="8">
    <location>
        <begin position="74"/>
        <end position="92"/>
    </location>
</feature>
<evidence type="ECO:0000256" key="5">
    <source>
        <dbReference type="ARBA" id="ARBA00022692"/>
    </source>
</evidence>
<organism evidence="10 11">
    <name type="scientific">Corynebacterium pseudotuberculosis 258</name>
    <dbReference type="NCBI Taxonomy" id="1168865"/>
    <lineage>
        <taxon>Bacteria</taxon>
        <taxon>Bacillati</taxon>
        <taxon>Actinomycetota</taxon>
        <taxon>Actinomycetes</taxon>
        <taxon>Mycobacteriales</taxon>
        <taxon>Corynebacteriaceae</taxon>
        <taxon>Corynebacterium</taxon>
    </lineage>
</organism>
<dbReference type="Pfam" id="PF07690">
    <property type="entry name" value="MFS_1"/>
    <property type="match status" value="2"/>
</dbReference>
<accession>A0AAU8PLW2</accession>
<dbReference type="GO" id="GO:0022857">
    <property type="term" value="F:transmembrane transporter activity"/>
    <property type="evidence" value="ECO:0007669"/>
    <property type="project" value="InterPro"/>
</dbReference>
<feature type="transmembrane region" description="Helical" evidence="8">
    <location>
        <begin position="359"/>
        <end position="379"/>
    </location>
</feature>
<feature type="transmembrane region" description="Helical" evidence="8">
    <location>
        <begin position="326"/>
        <end position="347"/>
    </location>
</feature>
<dbReference type="AlphaFoldDB" id="A0AAU8PLW2"/>
<evidence type="ECO:0000256" key="7">
    <source>
        <dbReference type="ARBA" id="ARBA00023136"/>
    </source>
</evidence>
<dbReference type="InterPro" id="IPR036259">
    <property type="entry name" value="MFS_trans_sf"/>
</dbReference>
<dbReference type="InterPro" id="IPR011701">
    <property type="entry name" value="MFS"/>
</dbReference>
<feature type="domain" description="Major facilitator superfamily (MFS) profile" evidence="9">
    <location>
        <begin position="38"/>
        <end position="482"/>
    </location>
</feature>
<comment type="subcellular location">
    <subcellularLocation>
        <location evidence="1">Cell membrane</location>
        <topology evidence="1">Multi-pass membrane protein</topology>
    </subcellularLocation>
</comment>
<dbReference type="EMBL" id="CP003540">
    <property type="protein sequence ID" value="AFK16515.1"/>
    <property type="molecule type" value="Genomic_DNA"/>
</dbReference>
<dbReference type="SUPFAM" id="SSF103473">
    <property type="entry name" value="MFS general substrate transporter"/>
    <property type="match status" value="2"/>
</dbReference>
<evidence type="ECO:0000313" key="10">
    <source>
        <dbReference type="EMBL" id="AFK16515.1"/>
    </source>
</evidence>
<dbReference type="InterPro" id="IPR004638">
    <property type="entry name" value="EmrB-like"/>
</dbReference>
<dbReference type="PANTHER" id="PTHR42718:SF46">
    <property type="entry name" value="BLR6921 PROTEIN"/>
    <property type="match status" value="1"/>
</dbReference>
<reference evidence="10 11" key="1">
    <citation type="journal article" date="2013" name="J. Biotechnol.">
        <title>Genome sequence of Corynebacterium pseudotuberculosis biovar equi strain 258 and prediction of antigenic targets to improve biotechnological vaccine production.</title>
        <authorList>
            <person name="Soares S.C."/>
            <person name="Trost E."/>
            <person name="Ramos R.T."/>
            <person name="Carneiro A.R."/>
            <person name="Santos A.R."/>
            <person name="Pinto A.C."/>
            <person name="Barbosa E."/>
            <person name="Aburjaile F."/>
            <person name="Ali A."/>
            <person name="Diniz C.A."/>
            <person name="Hassan S.S."/>
            <person name="Fiaux K."/>
            <person name="Guimaraes L.C."/>
            <person name="Bakhtiar S.M."/>
            <person name="Pereira U."/>
            <person name="Almeida S.S."/>
            <person name="Abreu V.A."/>
            <person name="Rocha F.S."/>
            <person name="Dorella F.A."/>
            <person name="Miyoshi A."/>
            <person name="Silva A."/>
            <person name="Azevedo V."/>
            <person name="Tauch A."/>
        </authorList>
    </citation>
    <scope>NUCLEOTIDE SEQUENCE [LARGE SCALE GENOMIC DNA]</scope>
    <source>
        <strain evidence="10 11">258</strain>
    </source>
</reference>
<sequence>MNIESCDKNVDPAVRTCSSQGSGQYPAMPLPEKEAWPALIALCVGFFMILLDQTIVAVATPVLQKELGASYKEVIWVTSAYLLTFAVPLLITGRLGDRFGPRNVYVVGMTVFTLSSLACGFAPNMITLIIARAVQGFGASLLTPQTMSLINRMFARERRGAALGAWGSVAGLATLTGPILGGFITASFGWQWIFFINIPLGIVSVWSVLRLVPRVRRTNRSIDGMSMVLSVIAVFSLVFALQEGENAGWSWWIWVLIVVGLVVSVLFVYQQERAEKAGKDALMPLSLFSIRNFSLGNISIVAMGFAIAGTPLPIMLFLQQVHELSAFQAGLFLVPQALISAIFSPFIGKLSDKRSPHQIAAFGFATMAVGLGGIALVMILEISVYWVLLAFVIYGLGNAFVWAPNSTSTMRDLPLSHMGVGSGVYNTTRQIGSVMGSAAIGAVLQWRVMVTSPSVAYGEAVLLGAGFLMIGITSALLAKESD</sequence>
<keyword evidence="3" id="KW-0813">Transport</keyword>
<evidence type="ECO:0000256" key="1">
    <source>
        <dbReference type="ARBA" id="ARBA00004651"/>
    </source>
</evidence>
<dbReference type="KEGG" id="coe:CP258_04550"/>
<feature type="transmembrane region" description="Helical" evidence="8">
    <location>
        <begin position="190"/>
        <end position="212"/>
    </location>
</feature>
<dbReference type="FunFam" id="1.20.1720.10:FF:000021">
    <property type="entry name" value="Drug resistance transporter, EmrB/QacA subfamily"/>
    <property type="match status" value="1"/>
</dbReference>
<dbReference type="GO" id="GO:0005886">
    <property type="term" value="C:plasma membrane"/>
    <property type="evidence" value="ECO:0007669"/>
    <property type="project" value="UniProtKB-SubCell"/>
</dbReference>
<evidence type="ECO:0000256" key="4">
    <source>
        <dbReference type="ARBA" id="ARBA00022475"/>
    </source>
</evidence>